<keyword evidence="1" id="KW-1133">Transmembrane helix</keyword>
<keyword evidence="1" id="KW-0812">Transmembrane</keyword>
<evidence type="ECO:0000313" key="2">
    <source>
        <dbReference type="EMBL" id="PKW20609.1"/>
    </source>
</evidence>
<proteinExistence type="predicted"/>
<comment type="caution">
    <text evidence="3">The sequence shown here is derived from an EMBL/GenBank/DDBJ whole genome shotgun (WGS) entry which is preliminary data.</text>
</comment>
<sequence length="211" mass="24732">MGQSEPNYQFNLIMKFQEITFTDTNAQRLYKDYIGRVKHAVKDLNKENQHETLLEINSHIYEAFTVSKTNEVESLLDIFDKLGRPEIFLKELVAEKRLEEATKTFNPIKIIKALFLNITNGIKYIIFLLLYLSLFSFLFLIFAKIIDPENVGFFYRNNDIFVLGKISSSSVNYQQYEQLGNWFIPIMAASAFILYIIITFLLKLSKRLKNK</sequence>
<accession>A0A497U1N6</accession>
<organism evidence="3 5">
    <name type="scientific">Flavobacterium lindanitolerans</name>
    <dbReference type="NCBI Taxonomy" id="428988"/>
    <lineage>
        <taxon>Bacteria</taxon>
        <taxon>Pseudomonadati</taxon>
        <taxon>Bacteroidota</taxon>
        <taxon>Flavobacteriia</taxon>
        <taxon>Flavobacteriales</taxon>
        <taxon>Flavobacteriaceae</taxon>
        <taxon>Flavobacterium</taxon>
    </lineage>
</organism>
<reference evidence="3 5" key="2">
    <citation type="submission" date="2018-10" db="EMBL/GenBank/DDBJ databases">
        <title>Genomic Encyclopedia of Archaeal and Bacterial Type Strains, Phase II (KMG-II): from individual species to whole genera.</title>
        <authorList>
            <person name="Goeker M."/>
        </authorList>
    </citation>
    <scope>NUCLEOTIDE SEQUENCE [LARGE SCALE GENOMIC DNA]</scope>
    <source>
        <strain evidence="3 5">DSM 21886</strain>
    </source>
</reference>
<keyword evidence="1" id="KW-0472">Membrane</keyword>
<dbReference type="Proteomes" id="UP000233767">
    <property type="component" value="Unassembled WGS sequence"/>
</dbReference>
<evidence type="ECO:0000313" key="4">
    <source>
        <dbReference type="Proteomes" id="UP000233767"/>
    </source>
</evidence>
<name>A0A497U1N6_9FLAO</name>
<evidence type="ECO:0000313" key="5">
    <source>
        <dbReference type="Proteomes" id="UP000275027"/>
    </source>
</evidence>
<feature type="transmembrane region" description="Helical" evidence="1">
    <location>
        <begin position="182"/>
        <end position="202"/>
    </location>
</feature>
<evidence type="ECO:0000313" key="3">
    <source>
        <dbReference type="EMBL" id="RLJ24052.1"/>
    </source>
</evidence>
<dbReference type="AlphaFoldDB" id="A0A497U1N6"/>
<dbReference type="Proteomes" id="UP000275027">
    <property type="component" value="Unassembled WGS sequence"/>
</dbReference>
<protein>
    <recommendedName>
        <fullName evidence="6">DUF1700 domain-containing protein</fullName>
    </recommendedName>
</protein>
<reference evidence="2 4" key="1">
    <citation type="submission" date="2017-12" db="EMBL/GenBank/DDBJ databases">
        <title>Genomic Encyclopedia of Type Strains, Phase III (KMG-III): the genomes of soil and plant-associated and newly described type strains.</title>
        <authorList>
            <person name="Whitman W."/>
        </authorList>
    </citation>
    <scope>NUCLEOTIDE SEQUENCE [LARGE SCALE GENOMIC DNA]</scope>
    <source>
        <strain evidence="2 4">IP-10</strain>
    </source>
</reference>
<evidence type="ECO:0000256" key="1">
    <source>
        <dbReference type="SAM" id="Phobius"/>
    </source>
</evidence>
<keyword evidence="4" id="KW-1185">Reference proteome</keyword>
<dbReference type="EMBL" id="RCCB01000013">
    <property type="protein sequence ID" value="RLJ24052.1"/>
    <property type="molecule type" value="Genomic_DNA"/>
</dbReference>
<evidence type="ECO:0008006" key="6">
    <source>
        <dbReference type="Google" id="ProtNLM"/>
    </source>
</evidence>
<gene>
    <name evidence="2" type="ORF">B0G92_2759</name>
    <name evidence="3" type="ORF">CLV50_2769</name>
</gene>
<dbReference type="EMBL" id="PJND01000009">
    <property type="protein sequence ID" value="PKW20609.1"/>
    <property type="molecule type" value="Genomic_DNA"/>
</dbReference>
<feature type="transmembrane region" description="Helical" evidence="1">
    <location>
        <begin position="124"/>
        <end position="146"/>
    </location>
</feature>